<organism evidence="5 6">
    <name type="scientific">Spirilliplanes yamanashiensis</name>
    <dbReference type="NCBI Taxonomy" id="42233"/>
    <lineage>
        <taxon>Bacteria</taxon>
        <taxon>Bacillati</taxon>
        <taxon>Actinomycetota</taxon>
        <taxon>Actinomycetes</taxon>
        <taxon>Micromonosporales</taxon>
        <taxon>Micromonosporaceae</taxon>
        <taxon>Spirilliplanes</taxon>
    </lineage>
</organism>
<dbReference type="InterPro" id="IPR029058">
    <property type="entry name" value="AB_hydrolase_fold"/>
</dbReference>
<keyword evidence="6" id="KW-1185">Reference proteome</keyword>
<dbReference type="InterPro" id="IPR000073">
    <property type="entry name" value="AB_hydrolase_1"/>
</dbReference>
<dbReference type="Pfam" id="PF00561">
    <property type="entry name" value="Abhydrolase_1"/>
    <property type="match status" value="1"/>
</dbReference>
<protein>
    <recommendedName>
        <fullName evidence="4">AB hydrolase-1 domain-containing protein</fullName>
    </recommendedName>
</protein>
<evidence type="ECO:0000256" key="3">
    <source>
        <dbReference type="SAM" id="SignalP"/>
    </source>
</evidence>
<feature type="compositionally biased region" description="Pro residues" evidence="2">
    <location>
        <begin position="24"/>
        <end position="46"/>
    </location>
</feature>
<feature type="region of interest" description="Disordered" evidence="2">
    <location>
        <begin position="21"/>
        <end position="47"/>
    </location>
</feature>
<dbReference type="GO" id="GO:0003824">
    <property type="term" value="F:catalytic activity"/>
    <property type="evidence" value="ECO:0007669"/>
    <property type="project" value="UniProtKB-ARBA"/>
</dbReference>
<dbReference type="PROSITE" id="PS51257">
    <property type="entry name" value="PROKAR_LIPOPROTEIN"/>
    <property type="match status" value="1"/>
</dbReference>
<dbReference type="SUPFAM" id="SSF53474">
    <property type="entry name" value="alpha/beta-Hydrolases"/>
    <property type="match status" value="1"/>
</dbReference>
<evidence type="ECO:0000259" key="4">
    <source>
        <dbReference type="Pfam" id="PF00561"/>
    </source>
</evidence>
<dbReference type="Proteomes" id="UP000652013">
    <property type="component" value="Unassembled WGS sequence"/>
</dbReference>
<reference evidence="5" key="1">
    <citation type="submission" date="2021-01" db="EMBL/GenBank/DDBJ databases">
        <title>Whole genome shotgun sequence of Spirilliplanes yamanashiensis NBRC 15828.</title>
        <authorList>
            <person name="Komaki H."/>
            <person name="Tamura T."/>
        </authorList>
    </citation>
    <scope>NUCLEOTIDE SEQUENCE</scope>
    <source>
        <strain evidence="5">NBRC 15828</strain>
    </source>
</reference>
<dbReference type="RefSeq" id="WP_203940640.1">
    <property type="nucleotide sequence ID" value="NZ_BAAAGJ010000005.1"/>
</dbReference>
<dbReference type="EMBL" id="BOOY01000033">
    <property type="protein sequence ID" value="GIJ05427.1"/>
    <property type="molecule type" value="Genomic_DNA"/>
</dbReference>
<proteinExistence type="predicted"/>
<evidence type="ECO:0000256" key="1">
    <source>
        <dbReference type="ARBA" id="ARBA00022729"/>
    </source>
</evidence>
<dbReference type="Gene3D" id="3.40.50.1820">
    <property type="entry name" value="alpha/beta hydrolase"/>
    <property type="match status" value="1"/>
</dbReference>
<evidence type="ECO:0000313" key="5">
    <source>
        <dbReference type="EMBL" id="GIJ05427.1"/>
    </source>
</evidence>
<dbReference type="PANTHER" id="PTHR43037:SF1">
    <property type="entry name" value="BLL1128 PROTEIN"/>
    <property type="match status" value="1"/>
</dbReference>
<dbReference type="PANTHER" id="PTHR43037">
    <property type="entry name" value="UNNAMED PRODUCT-RELATED"/>
    <property type="match status" value="1"/>
</dbReference>
<name>A0A8J4DKL3_9ACTN</name>
<evidence type="ECO:0000256" key="2">
    <source>
        <dbReference type="SAM" id="MobiDB-lite"/>
    </source>
</evidence>
<accession>A0A8J4DKL3</accession>
<keyword evidence="1 3" id="KW-0732">Signal</keyword>
<evidence type="ECO:0000313" key="6">
    <source>
        <dbReference type="Proteomes" id="UP000652013"/>
    </source>
</evidence>
<feature type="domain" description="AB hydrolase-1" evidence="4">
    <location>
        <begin position="73"/>
        <end position="227"/>
    </location>
</feature>
<feature type="chain" id="PRO_5038776483" description="AB hydrolase-1 domain-containing protein" evidence="3">
    <location>
        <begin position="22"/>
        <end position="319"/>
    </location>
</feature>
<sequence length="319" mass="32012">MRPALLALTAALVLGGTAACSGPPAGPAAPPPASSVPAPPAAPAGPPATVLTVGDRPVAVTVPPGYRPGTPAPLLVMLHGYGGTGDREEAYLRLAPEAAAAGMLYARPEGTADARGERFWNADPACCDTARTGVDDSAHLRRVIGALQDAYTVDPDRVYLVGVSNGGFMAHRLACDHAGLVAAIVSAAGAGPSTPCRPAAPVSVLQIHGDADSVVGYAGGTVFGPHPGAVGTVADWARRNGCAAATRPGPDLDLALSADVQAPGTRPLDGPETRVTSHPGCRPGGHAELWTVAGGDHAPALAPGHARRVVRFLLDHPKP</sequence>
<feature type="signal peptide" evidence="3">
    <location>
        <begin position="1"/>
        <end position="21"/>
    </location>
</feature>
<comment type="caution">
    <text evidence="5">The sequence shown here is derived from an EMBL/GenBank/DDBJ whole genome shotgun (WGS) entry which is preliminary data.</text>
</comment>
<dbReference type="AlphaFoldDB" id="A0A8J4DKL3"/>
<gene>
    <name evidence="5" type="ORF">Sya03_47790</name>
</gene>
<dbReference type="InterPro" id="IPR050955">
    <property type="entry name" value="Plant_Biomass_Hydrol_Est"/>
</dbReference>